<comment type="caution">
    <text evidence="2">The sequence shown here is derived from an EMBL/GenBank/DDBJ whole genome shotgun (WGS) entry which is preliminary data.</text>
</comment>
<accession>A0ABQ2M6G0</accession>
<evidence type="ECO:0000313" key="2">
    <source>
        <dbReference type="EMBL" id="GGO47452.1"/>
    </source>
</evidence>
<keyword evidence="3" id="KW-1185">Reference proteome</keyword>
<dbReference type="PANTHER" id="PTHR43798">
    <property type="entry name" value="MONOACYLGLYCEROL LIPASE"/>
    <property type="match status" value="1"/>
</dbReference>
<feature type="domain" description="AB hydrolase-1" evidence="1">
    <location>
        <begin position="45"/>
        <end position="266"/>
    </location>
</feature>
<sequence>MHEAFFEAYEGLLDLWGGGVERVDVPTPYGTTRVNCVGPQDAPPLLLLPGGGDTSAGWFLNAPTWARTHRVLAADLVGDAGRSLPDRGRVGSVAGLNEWLDTLLDGLGIERTALAGYSYGAWIALHYALSSDRVSRLALIEPTNCFAGYRPEYLLRALPMLVAPTPARVRSFLRWETGDAYLHPAWLRLQEAATGFMKARPVTGPRPTPAALRALRTPVLILLAANSRPHDARRVAETAAALLPHVETTILSGSSHHGLLHREAPELNEAIGKFI</sequence>
<gene>
    <name evidence="2" type="ORF">GCM10012286_40780</name>
</gene>
<evidence type="ECO:0000259" key="1">
    <source>
        <dbReference type="Pfam" id="PF12697"/>
    </source>
</evidence>
<dbReference type="InterPro" id="IPR000073">
    <property type="entry name" value="AB_hydrolase_1"/>
</dbReference>
<dbReference type="Pfam" id="PF12697">
    <property type="entry name" value="Abhydrolase_6"/>
    <property type="match status" value="1"/>
</dbReference>
<dbReference type="Proteomes" id="UP000656881">
    <property type="component" value="Unassembled WGS sequence"/>
</dbReference>
<evidence type="ECO:0000313" key="3">
    <source>
        <dbReference type="Proteomes" id="UP000656881"/>
    </source>
</evidence>
<dbReference type="RefSeq" id="WP_189175038.1">
    <property type="nucleotide sequence ID" value="NZ_BMNG01000008.1"/>
</dbReference>
<dbReference type="EMBL" id="BMNG01000008">
    <property type="protein sequence ID" value="GGO47452.1"/>
    <property type="molecule type" value="Genomic_DNA"/>
</dbReference>
<proteinExistence type="predicted"/>
<organism evidence="2 3">
    <name type="scientific">Streptomyces lasiicapitis</name>
    <dbReference type="NCBI Taxonomy" id="1923961"/>
    <lineage>
        <taxon>Bacteria</taxon>
        <taxon>Bacillati</taxon>
        <taxon>Actinomycetota</taxon>
        <taxon>Actinomycetes</taxon>
        <taxon>Kitasatosporales</taxon>
        <taxon>Streptomycetaceae</taxon>
        <taxon>Streptomyces</taxon>
    </lineage>
</organism>
<dbReference type="InterPro" id="IPR050266">
    <property type="entry name" value="AB_hydrolase_sf"/>
</dbReference>
<dbReference type="SUPFAM" id="SSF53474">
    <property type="entry name" value="alpha/beta-Hydrolases"/>
    <property type="match status" value="1"/>
</dbReference>
<name>A0ABQ2M6G0_9ACTN</name>
<reference evidence="3" key="1">
    <citation type="journal article" date="2019" name="Int. J. Syst. Evol. Microbiol.">
        <title>The Global Catalogue of Microorganisms (GCM) 10K type strain sequencing project: providing services to taxonomists for standard genome sequencing and annotation.</title>
        <authorList>
            <consortium name="The Broad Institute Genomics Platform"/>
            <consortium name="The Broad Institute Genome Sequencing Center for Infectious Disease"/>
            <person name="Wu L."/>
            <person name="Ma J."/>
        </authorList>
    </citation>
    <scope>NUCLEOTIDE SEQUENCE [LARGE SCALE GENOMIC DNA]</scope>
    <source>
        <strain evidence="3">CGMCC 4.7349</strain>
    </source>
</reference>
<dbReference type="PANTHER" id="PTHR43798:SF33">
    <property type="entry name" value="HYDROLASE, PUTATIVE (AFU_ORTHOLOGUE AFUA_2G14860)-RELATED"/>
    <property type="match status" value="1"/>
</dbReference>
<protein>
    <submittedName>
        <fullName evidence="2">Carboxylesterase</fullName>
    </submittedName>
</protein>
<dbReference type="Gene3D" id="3.40.50.1820">
    <property type="entry name" value="alpha/beta hydrolase"/>
    <property type="match status" value="1"/>
</dbReference>
<dbReference type="InterPro" id="IPR029058">
    <property type="entry name" value="AB_hydrolase_fold"/>
</dbReference>